<protein>
    <submittedName>
        <fullName evidence="11">Carboxypeptidase regulatory-like domain-containing protein</fullName>
    </submittedName>
</protein>
<evidence type="ECO:0000259" key="10">
    <source>
        <dbReference type="Pfam" id="PF13360"/>
    </source>
</evidence>
<accession>A0ABW3L766</accession>
<feature type="region of interest" description="Disordered" evidence="7">
    <location>
        <begin position="34"/>
        <end position="93"/>
    </location>
</feature>
<dbReference type="PRINTS" id="PR00723">
    <property type="entry name" value="SUBTILISIN"/>
</dbReference>
<dbReference type="Pfam" id="PF13360">
    <property type="entry name" value="PQQ_2"/>
    <property type="match status" value="2"/>
</dbReference>
<evidence type="ECO:0000256" key="7">
    <source>
        <dbReference type="SAM" id="MobiDB-lite"/>
    </source>
</evidence>
<sequence length="3115" mass="336597">MLRKRRLQRNFAIFAIFLMLLSISVPPSVVYATEGQPETKEEKLELEKQLEQQAESGEAEADPAVAEDELENMLSGLGIEQPEQQKSKESAKQEKVEAEVKTILKKKEKVDVIIRMKDKPELDKLYPQTKSLQKRSEKLAFVKEKLEDKAEKSQSGLDKALAALEKDGKAEKKSTLWIINGAAATVDQDALNELEQREDIESITLDEVIELPEITVEESGPRLPEWGLEKIYATKVWGEYGLQGDGIVVGIMDSGVDATHEALKDNYRGKDGAHQFSWIDVSGQDYETPKDGNGHGTHVAGTVLGGGSGKPIGVAPEAEWIAAKIFDDIGRASTSGIHEAFQWFMAPGGDPSKAPHVVNNSWGNSNTYSMEFYDDVKAWVSAGIFPVFSAGNDGPGTETIGAPGSFPASFTVGATDRFDQIAPFSSRGPVYWPDENGETKQMIKPDIVAPGHEIYSAMSSQIGNEKYFTLSGTSMAAPHVTGAVALLYQSNPDLDIDEVKQLLLNTARQDTYMGELPNSVYGKGIINIYQAVTETAYAGELTGVLKNEEGEPIEGTLSLDDMEYKIPADGAFSFKVKEGTYDAVVESFGYEDLEVEVEVTQGETTSVEWTLQKSAAYEVTGQVVDQDGNPVAYAYLRVKDTPLPVSRTNADGEFSLGEVPVGTYEIQVTGSGIEGVTSEVAVDGEKQLTIEVVRKDAASSSAMWETANNNAARNAVSPHSIDLDALNDAWTYESGSKGPLLFTTPAANNEQIVAVTEYGWVVSLDTQTGEEMWAVRLGNDNRSTPTLADGKVFVSGGADGNIHALDATNGRVLWSTDVGSPAIYEAPVLKDGKLYVSSGLDGNAKLTALDAASGDELWNVPLEAPTYAGPTLGDGMLFVGSFNNEKLRAFSMEDGTEVWSKTMEGEGFLSKTVYHEGTLYASASSTTMDDGTLYAFDAATGDELWRAADVGDSQAASPIVYENMVIATSASEPLLRAFDKQTGELVWTNTEVGASYNNGSISANGILFYAGKDGKFSGLDVYTGEVLTSYTLPVYSTSNLPILSGQVVVPYRAGIQSYMAPGIMTGTVTDADGNGLDAVLSIEETGYEVTAAEDGTYTINHEPGEYTVKVSEYGYKQEETTVEFVSGFSRAQDFTLEAAEEGALQVEVTDARTGEALEGVSVEVNGTPVQGTTDDQGLFTEENVYEGTFGISLTLDGYVALSEELTVVAGETTTVSYSMQPIDVAVLDDYESEVTKFLQLNGVTAEEREWDIVEDIDRYQMVYLNGAYRTGGVQPTKEQVDALIAAAEEHGVSLIFTDQWGGSYGSIEHLYDFYENPKKFGEHSGDGTVRLEVETVHPIFEGWEIGDRLDLYDRDGYFAWFNQYDGSALAKIGSTEAGYLGTGVAYKAVAEDSAHMLLAAHGAAPWVSPLQGWKQDQQQLLLNTVDYLRDVAFGLVDGTVVDAGGEPIDATIEVLETGTKVETSEGAFEFFHDLGTYTLEVRAAGFATKTVEIEVGSENDALSIEMERTDGGTVAGLVSDSVTGEPLEGAAVKVLNLDGEVVKETTTSSNGRYEVAGLAEAVHVLQVSMDGYISEEKEIDVARIKGDQNVELYPVPAVAVVGDDYNDSRNFRSVMADAGIEAVEVDEEEIAGQIGEYDVVFVNDPSTVYFKKEQFEAMMAEADKQKTSVIFGDTYYSGSGINHLVKHRQDPENRTTLRDRSKLTEYVVTEAHPIFDGVAEGETIEILKPDGGSIAAFDGYSGKPLADIQQEGMEEPLGTGIAYKARTGESLELLMSGHGYSFIRNKEDYTEAGNNLIVNAVLWAANAEFATVSGTVVNDEGEPLEATVKVVGEEVEKETDPETGAFEIALDEGTYELEIHSYGYETKTITLESTMGSETQTIEVDVAEDAGSLSGVVENERDGNAVEGVAVTLEGTPREAVTTTQGTFELEHLLPGDYTLSLEKEGFVDKKVEVSLSANEEVTLNLTMKPSPLVGVIGEVNSSSYVSVKEYLRDKGYQAEDMTYTDLDKLEEVDLVFANNDYDRDAEPSKQELDAFIQALDETKTSIIWTGQHGGRGAIDFLSDFYNDPDAVFSGSDAGASATVTKAHPLTEGLDPETTFDVESKYNYYYGFDGYSGETVVDMTHEANGESGSMVAFKGRTTESVEVLMANFTFSSVFHPGDYFDENREKLLQNALEWTTSDREPLVGELHGKVENEQGMAVKAAITVEETGDTIDTNDEGEFFVGLEAGTYQLSVEAFGHVDQTFEVTIENGQVLNETFTLQTDNAGTITGTVIDSQTNAPIEGAGVQLVGTPLEVTTDENGSYELVAPEGQYELRVVAEGYAPRGSSVDVTAGETIEVNVTLVQAQKIAVLANSYQQDRIMPFLESNGYDVDFYDYRDHQELDGALANYELVILNDTSSSMSDEQFGAFIEKADANEVSLIFPGQYSFGTLGDLSDVTGDPEDAIGGFAPDSIKLKVESNHPILKGYNVGDEVEILTRPNSNAQYGVYENYSGTTIASLTNDEVGPLGDSIGFNYSSANSVHVLLSTLHIGGYGNPNERWTEDTEQIYLNALDFAMTASLGEITGTVTDEAGEPVVGAQVTLEGQNKQTTTDVNGNYRFGVGVGEYEVSVLARGYEAASKTVEVAELGDAVVADFTLAEIEGVSLAGVVTDRETGEPVSDATVTLTPVENENFKEEVMTGEDGAYAFDQLLPGDYKLKVEAEGYVSATVDVNVEDENIVLDVHLDDYQVAVVGDVDGSIVELLMENDLLAEERDWDVAADVADYELVLINSGDGSVEQVEQLIAASDEHHVSTVFVGTWGAEEGSVHLLREVEGYPEMGAQGYDEGAVFVDYLADHPMFEGVASDENGQVRILAERSPYATFEGYPGKVLSNLYVDGEDKGASVGYQFRSADHMQLVLSSYAVNNMIGPDYGWTAEGKQLFVNALEWAIDAEQTAPEAPVWDDMDRVVKRPVVVSGTAEAGTMVTIKEGSDELAQVEVGEDGTFEAELELANGKHKLVAVAANFAGEAESDVLEIVVAGKPSNPGKPGKTADSSEDPDKAGNTDDLQAEVINEGVQLSWEDLGEEFYQVFRGDEKLAEVDEGSFLDADVESGETYVYRVKGKEHSWQLEVTIP</sequence>
<dbReference type="SUPFAM" id="SSF49464">
    <property type="entry name" value="Carboxypeptidase regulatory domain-like"/>
    <property type="match status" value="8"/>
</dbReference>
<dbReference type="Pfam" id="PF00082">
    <property type="entry name" value="Peptidase_S8"/>
    <property type="match status" value="1"/>
</dbReference>
<keyword evidence="4 5" id="KW-0720">Serine protease</keyword>
<evidence type="ECO:0000256" key="4">
    <source>
        <dbReference type="ARBA" id="ARBA00022825"/>
    </source>
</evidence>
<feature type="domain" description="Pyrrolo-quinoline quinone repeat" evidence="10">
    <location>
        <begin position="884"/>
        <end position="1033"/>
    </location>
</feature>
<feature type="active site" description="Charge relay system" evidence="5">
    <location>
        <position position="474"/>
    </location>
</feature>
<dbReference type="InterPro" id="IPR023827">
    <property type="entry name" value="Peptidase_S8_Asp-AS"/>
</dbReference>
<dbReference type="InterPro" id="IPR036852">
    <property type="entry name" value="Peptidase_S8/S53_dom_sf"/>
</dbReference>
<dbReference type="InterPro" id="IPR023828">
    <property type="entry name" value="Peptidase_S8_Ser-AS"/>
</dbReference>
<evidence type="ECO:0000313" key="11">
    <source>
        <dbReference type="EMBL" id="MFD1020908.1"/>
    </source>
</evidence>
<evidence type="ECO:0000259" key="9">
    <source>
        <dbReference type="Pfam" id="PF08308"/>
    </source>
</evidence>
<evidence type="ECO:0000256" key="3">
    <source>
        <dbReference type="ARBA" id="ARBA00022801"/>
    </source>
</evidence>
<evidence type="ECO:0000256" key="5">
    <source>
        <dbReference type="PROSITE-ProRule" id="PRU01240"/>
    </source>
</evidence>
<dbReference type="PANTHER" id="PTHR43806:SF67">
    <property type="entry name" value="EGF-LIKE DOMAIN-CONTAINING PROTEIN"/>
    <property type="match status" value="1"/>
</dbReference>
<dbReference type="PROSITE" id="PS00138">
    <property type="entry name" value="SUBTILASE_SER"/>
    <property type="match status" value="1"/>
</dbReference>
<dbReference type="InterPro" id="IPR002372">
    <property type="entry name" value="PQQ_rpt_dom"/>
</dbReference>
<dbReference type="Gene3D" id="3.40.50.200">
    <property type="entry name" value="Peptidase S8/S53 domain"/>
    <property type="match status" value="1"/>
</dbReference>
<feature type="compositionally biased region" description="Basic and acidic residues" evidence="7">
    <location>
        <begin position="37"/>
        <end position="50"/>
    </location>
</feature>
<dbReference type="InterPro" id="IPR011047">
    <property type="entry name" value="Quinoprotein_ADH-like_sf"/>
</dbReference>
<keyword evidence="3 5" id="KW-0378">Hydrolase</keyword>
<feature type="domain" description="PEGA" evidence="9">
    <location>
        <begin position="575"/>
        <end position="614"/>
    </location>
</feature>
<dbReference type="Pfam" id="PF13620">
    <property type="entry name" value="CarboxypepD_reg"/>
    <property type="match status" value="8"/>
</dbReference>
<dbReference type="SMART" id="SM00564">
    <property type="entry name" value="PQQ"/>
    <property type="match status" value="7"/>
</dbReference>
<feature type="active site" description="Charge relay system" evidence="5">
    <location>
        <position position="253"/>
    </location>
</feature>
<feature type="region of interest" description="Disordered" evidence="7">
    <location>
        <begin position="3021"/>
        <end position="3045"/>
    </location>
</feature>
<dbReference type="Gene3D" id="2.130.10.10">
    <property type="entry name" value="YVTN repeat-like/Quinoprotein amine dehydrogenase"/>
    <property type="match status" value="2"/>
</dbReference>
<evidence type="ECO:0000313" key="12">
    <source>
        <dbReference type="Proteomes" id="UP001596990"/>
    </source>
</evidence>
<dbReference type="Gene3D" id="2.60.40.1120">
    <property type="entry name" value="Carboxypeptidase-like, regulatory domain"/>
    <property type="match status" value="12"/>
</dbReference>
<dbReference type="Pfam" id="PF08308">
    <property type="entry name" value="PEGA"/>
    <property type="match status" value="1"/>
</dbReference>
<dbReference type="InterPro" id="IPR015500">
    <property type="entry name" value="Peptidase_S8_subtilisin-rel"/>
</dbReference>
<keyword evidence="12" id="KW-1185">Reference proteome</keyword>
<feature type="compositionally biased region" description="Acidic residues" evidence="7">
    <location>
        <begin position="57"/>
        <end position="71"/>
    </location>
</feature>
<dbReference type="InterPro" id="IPR018391">
    <property type="entry name" value="PQQ_b-propeller_rpt"/>
</dbReference>
<dbReference type="InterPro" id="IPR050131">
    <property type="entry name" value="Peptidase_S8_subtilisin-like"/>
</dbReference>
<dbReference type="EMBL" id="JBHTKL010000006">
    <property type="protein sequence ID" value="MFD1020908.1"/>
    <property type="molecule type" value="Genomic_DNA"/>
</dbReference>
<evidence type="ECO:0000259" key="8">
    <source>
        <dbReference type="Pfam" id="PF00082"/>
    </source>
</evidence>
<dbReference type="PANTHER" id="PTHR43806">
    <property type="entry name" value="PEPTIDASE S8"/>
    <property type="match status" value="1"/>
</dbReference>
<dbReference type="PROSITE" id="PS00136">
    <property type="entry name" value="SUBTILASE_ASP"/>
    <property type="match status" value="1"/>
</dbReference>
<feature type="active site" description="Charge relay system" evidence="5">
    <location>
        <position position="295"/>
    </location>
</feature>
<feature type="domain" description="Peptidase S8/S53" evidence="8">
    <location>
        <begin position="244"/>
        <end position="524"/>
    </location>
</feature>
<dbReference type="InterPro" id="IPR013784">
    <property type="entry name" value="Carb-bd-like_fold"/>
</dbReference>
<gene>
    <name evidence="11" type="ORF">ACFQ2J_17095</name>
</gene>
<proteinExistence type="inferred from homology"/>
<dbReference type="SUPFAM" id="SSF50998">
    <property type="entry name" value="Quinoprotein alcohol dehydrogenase-like"/>
    <property type="match status" value="1"/>
</dbReference>
<dbReference type="InterPro" id="IPR022398">
    <property type="entry name" value="Peptidase_S8_His-AS"/>
</dbReference>
<dbReference type="SUPFAM" id="SSF49452">
    <property type="entry name" value="Starch-binding domain-like"/>
    <property type="match status" value="3"/>
</dbReference>
<feature type="compositionally biased region" description="Basic and acidic residues" evidence="7">
    <location>
        <begin position="83"/>
        <end position="93"/>
    </location>
</feature>
<comment type="caution">
    <text evidence="11">The sequence shown here is derived from an EMBL/GenBank/DDBJ whole genome shotgun (WGS) entry which is preliminary data.</text>
</comment>
<dbReference type="Gene3D" id="2.60.40.10">
    <property type="entry name" value="Immunoglobulins"/>
    <property type="match status" value="2"/>
</dbReference>
<dbReference type="InterPro" id="IPR000209">
    <property type="entry name" value="Peptidase_S8/S53_dom"/>
</dbReference>
<dbReference type="RefSeq" id="WP_386063413.1">
    <property type="nucleotide sequence ID" value="NZ_JBHTKL010000006.1"/>
</dbReference>
<dbReference type="Proteomes" id="UP001596990">
    <property type="component" value="Unassembled WGS sequence"/>
</dbReference>
<dbReference type="InterPro" id="IPR008969">
    <property type="entry name" value="CarboxyPept-like_regulatory"/>
</dbReference>
<evidence type="ECO:0000256" key="6">
    <source>
        <dbReference type="RuleBase" id="RU003355"/>
    </source>
</evidence>
<dbReference type="InterPro" id="IPR015943">
    <property type="entry name" value="WD40/YVTN_repeat-like_dom_sf"/>
</dbReference>
<dbReference type="PROSITE" id="PS00137">
    <property type="entry name" value="SUBTILASE_HIS"/>
    <property type="match status" value="1"/>
</dbReference>
<dbReference type="InterPro" id="IPR013229">
    <property type="entry name" value="PEGA"/>
</dbReference>
<dbReference type="InterPro" id="IPR029062">
    <property type="entry name" value="Class_I_gatase-like"/>
</dbReference>
<feature type="domain" description="Pyrrolo-quinoline quinone repeat" evidence="10">
    <location>
        <begin position="730"/>
        <end position="819"/>
    </location>
</feature>
<dbReference type="PROSITE" id="PS51892">
    <property type="entry name" value="SUBTILASE"/>
    <property type="match status" value="1"/>
</dbReference>
<name>A0ABW3L766_9BACI</name>
<evidence type="ECO:0000256" key="1">
    <source>
        <dbReference type="ARBA" id="ARBA00011073"/>
    </source>
</evidence>
<dbReference type="SUPFAM" id="SSF52317">
    <property type="entry name" value="Class I glutamine amidotransferase-like"/>
    <property type="match status" value="2"/>
</dbReference>
<keyword evidence="2 5" id="KW-0645">Protease</keyword>
<comment type="similarity">
    <text evidence="1 5 6">Belongs to the peptidase S8 family.</text>
</comment>
<organism evidence="11 12">
    <name type="scientific">Thalassobacillus hwangdonensis</name>
    <dbReference type="NCBI Taxonomy" id="546108"/>
    <lineage>
        <taxon>Bacteria</taxon>
        <taxon>Bacillati</taxon>
        <taxon>Bacillota</taxon>
        <taxon>Bacilli</taxon>
        <taxon>Bacillales</taxon>
        <taxon>Bacillaceae</taxon>
        <taxon>Thalassobacillus</taxon>
    </lineage>
</organism>
<dbReference type="InterPro" id="IPR013783">
    <property type="entry name" value="Ig-like_fold"/>
</dbReference>
<evidence type="ECO:0000256" key="2">
    <source>
        <dbReference type="ARBA" id="ARBA00022670"/>
    </source>
</evidence>
<dbReference type="SUPFAM" id="SSF52743">
    <property type="entry name" value="Subtilisin-like"/>
    <property type="match status" value="1"/>
</dbReference>
<reference evidence="12" key="1">
    <citation type="journal article" date="2019" name="Int. J. Syst. Evol. Microbiol.">
        <title>The Global Catalogue of Microorganisms (GCM) 10K type strain sequencing project: providing services to taxonomists for standard genome sequencing and annotation.</title>
        <authorList>
            <consortium name="The Broad Institute Genomics Platform"/>
            <consortium name="The Broad Institute Genome Sequencing Center for Infectious Disease"/>
            <person name="Wu L."/>
            <person name="Ma J."/>
        </authorList>
    </citation>
    <scope>NUCLEOTIDE SEQUENCE [LARGE SCALE GENOMIC DNA]</scope>
    <source>
        <strain evidence="12">CCUG 56607</strain>
    </source>
</reference>